<dbReference type="EMBL" id="CP003546">
    <property type="protein sequence ID" value="AFP84914.1"/>
    <property type="molecule type" value="Genomic_DNA"/>
</dbReference>
<gene>
    <name evidence="1" type="ORF">A359_05220</name>
</gene>
<evidence type="ECO:0000313" key="2">
    <source>
        <dbReference type="Proteomes" id="UP000003936"/>
    </source>
</evidence>
<dbReference type="AlphaFoldDB" id="J3Z3W1"/>
<sequence length="81" mass="9451">MRHSYNICIIPIQALCNFCFTEIVTVKRRSETPIWTDSVSFFMQKYLLALVACPMLSPSHSCKITFFIITVNRVAKHQTYF</sequence>
<keyword evidence="2" id="KW-1185">Reference proteome</keyword>
<name>J3Z3W1_9ENTR</name>
<dbReference type="HOGENOM" id="CLU_2571896_0_0_6"/>
<accession>J3Z3W1</accession>
<evidence type="ECO:0000313" key="1">
    <source>
        <dbReference type="EMBL" id="AFP84914.1"/>
    </source>
</evidence>
<reference evidence="1 2" key="1">
    <citation type="journal article" date="2012" name="Mol. Biol. Evol.">
        <title>Genome reduction and co-evolution between the primary and secondary bacterial symbionts of psyllids.</title>
        <authorList>
            <person name="Sloan D.B."/>
            <person name="Moran N.A."/>
        </authorList>
    </citation>
    <scope>NUCLEOTIDE SEQUENCE [LARGE SCALE GENOMIC DNA]</scope>
    <source>
        <strain evidence="1">Ceuc_S</strain>
    </source>
</reference>
<organism evidence="1 2">
    <name type="scientific">secondary endosymbiont of Ctenarytaina eucalypti</name>
    <dbReference type="NCBI Taxonomy" id="1199245"/>
    <lineage>
        <taxon>Bacteria</taxon>
        <taxon>Pseudomonadati</taxon>
        <taxon>Pseudomonadota</taxon>
        <taxon>Gammaproteobacteria</taxon>
        <taxon>Enterobacterales</taxon>
        <taxon>Enterobacteriaceae</taxon>
        <taxon>aphid secondary symbionts</taxon>
    </lineage>
</organism>
<dbReference type="KEGG" id="sect:A359_05220"/>
<dbReference type="Proteomes" id="UP000003936">
    <property type="component" value="Chromosome"/>
</dbReference>
<protein>
    <submittedName>
        <fullName evidence="1">Uncharacterized protein</fullName>
    </submittedName>
</protein>
<proteinExistence type="predicted"/>